<accession>A0A523UWZ2</accession>
<feature type="transmembrane region" description="Helical" evidence="1">
    <location>
        <begin position="124"/>
        <end position="146"/>
    </location>
</feature>
<comment type="caution">
    <text evidence="2">The sequence shown here is derived from an EMBL/GenBank/DDBJ whole genome shotgun (WGS) entry which is preliminary data.</text>
</comment>
<keyword evidence="1" id="KW-1133">Transmembrane helix</keyword>
<feature type="transmembrane region" description="Helical" evidence="1">
    <location>
        <begin position="261"/>
        <end position="283"/>
    </location>
</feature>
<feature type="transmembrane region" description="Helical" evidence="1">
    <location>
        <begin position="338"/>
        <end position="356"/>
    </location>
</feature>
<feature type="transmembrane region" description="Helical" evidence="1">
    <location>
        <begin position="534"/>
        <end position="555"/>
    </location>
</feature>
<proteinExistence type="predicted"/>
<organism evidence="2 3">
    <name type="scientific">candidate division TA06 bacterium</name>
    <dbReference type="NCBI Taxonomy" id="2250710"/>
    <lineage>
        <taxon>Bacteria</taxon>
        <taxon>Bacteria division TA06</taxon>
    </lineage>
</organism>
<evidence type="ECO:0000313" key="3">
    <source>
        <dbReference type="Proteomes" id="UP000315525"/>
    </source>
</evidence>
<keyword evidence="1" id="KW-0472">Membrane</keyword>
<evidence type="ECO:0000313" key="2">
    <source>
        <dbReference type="EMBL" id="TET47068.1"/>
    </source>
</evidence>
<dbReference type="AlphaFoldDB" id="A0A523UWZ2"/>
<name>A0A523UWZ2_UNCT6</name>
<dbReference type="InterPro" id="IPR031599">
    <property type="entry name" value="ABC_tran_2"/>
</dbReference>
<dbReference type="Proteomes" id="UP000315525">
    <property type="component" value="Unassembled WGS sequence"/>
</dbReference>
<feature type="transmembrane region" description="Helical" evidence="1">
    <location>
        <begin position="152"/>
        <end position="178"/>
    </location>
</feature>
<reference evidence="2 3" key="1">
    <citation type="submission" date="2019-03" db="EMBL/GenBank/DDBJ databases">
        <title>Metabolic potential of uncultured bacteria and archaea associated with petroleum seepage in deep-sea sediments.</title>
        <authorList>
            <person name="Dong X."/>
            <person name="Hubert C."/>
        </authorList>
    </citation>
    <scope>NUCLEOTIDE SEQUENCE [LARGE SCALE GENOMIC DNA]</scope>
    <source>
        <strain evidence="2">E44_bin18</strain>
    </source>
</reference>
<gene>
    <name evidence="2" type="ORF">E3J62_02505</name>
</gene>
<feature type="transmembrane region" description="Helical" evidence="1">
    <location>
        <begin position="494"/>
        <end position="514"/>
    </location>
</feature>
<feature type="transmembrane region" description="Helical" evidence="1">
    <location>
        <begin position="419"/>
        <end position="444"/>
    </location>
</feature>
<dbReference type="EMBL" id="SOJN01000035">
    <property type="protein sequence ID" value="TET47068.1"/>
    <property type="molecule type" value="Genomic_DNA"/>
</dbReference>
<evidence type="ECO:0000256" key="1">
    <source>
        <dbReference type="SAM" id="Phobius"/>
    </source>
</evidence>
<sequence length="565" mass="61894">MIILGEVFALSRAKLKDASKYVASGKRGRLVRFGGYGAVISIFVVGGYIFFYRIFAYLYTVELIGPVLMGRILDMTFLVFLSMLFMSNIVTSLSTLYRSSEVEFLMSLPISSQSVFILKFMENIAYSSWATLIAGLPILISFGVAAHSPLHFYPLSIACFLLFTLVPAGFAVTVLMILTGLFPRIGKREIVLLLLALFVLAAAAYFLVGQPGGITRLPFTTSLHELDSYLDSLGAASSPLLPSTWLSSLMVSAANRTTGSVAFYLLLLLSTSVFAISLSMGVASRIYRRTWTSSRESTRRIARTTPRFGSAKPLFLKMFRGQLSALTEKDFKLFLRDAAQWAQAAILLGLLTIYVLSLKRTPIYFTTPHWRNLISLINLGFTGYVFATICIRFVFPAISLEGQALWVVRSAPLSIRNLFWGKLVLNLILGTLLVETLILVSNLFLKVDPIITALSMVAVLFFACSLVSLSIGFGAGMPDLKETNPSKIASGPGGMLTAVTSLAYVGLSVSILAWPGYVYLTGRMNRIPVPAYPFIVSGLAFLALNALTIALPIYLGMRSLSRREI</sequence>
<feature type="transmembrane region" description="Helical" evidence="1">
    <location>
        <begin position="75"/>
        <end position="97"/>
    </location>
</feature>
<protein>
    <submittedName>
        <fullName evidence="2">Uncharacterized protein</fullName>
    </submittedName>
</protein>
<feature type="transmembrane region" description="Helical" evidence="1">
    <location>
        <begin position="190"/>
        <end position="208"/>
    </location>
</feature>
<feature type="transmembrane region" description="Helical" evidence="1">
    <location>
        <begin position="33"/>
        <end position="55"/>
    </location>
</feature>
<feature type="transmembrane region" description="Helical" evidence="1">
    <location>
        <begin position="376"/>
        <end position="398"/>
    </location>
</feature>
<feature type="transmembrane region" description="Helical" evidence="1">
    <location>
        <begin position="450"/>
        <end position="473"/>
    </location>
</feature>
<dbReference type="Pfam" id="PF16949">
    <property type="entry name" value="ABC_tran_2"/>
    <property type="match status" value="1"/>
</dbReference>
<keyword evidence="1" id="KW-0812">Transmembrane</keyword>